<keyword evidence="7 10" id="KW-0574">Periplasm</keyword>
<accession>A0A1S1U0G9</accession>
<dbReference type="InterPro" id="IPR017969">
    <property type="entry name" value="Heavy-metal-associated_CS"/>
</dbReference>
<evidence type="ECO:0000256" key="7">
    <source>
        <dbReference type="ARBA" id="ARBA00022764"/>
    </source>
</evidence>
<evidence type="ECO:0000256" key="3">
    <source>
        <dbReference type="ARBA" id="ARBA00011245"/>
    </source>
</evidence>
<feature type="domain" description="HMA" evidence="12">
    <location>
        <begin position="22"/>
        <end position="88"/>
    </location>
</feature>
<dbReference type="InterPro" id="IPR006121">
    <property type="entry name" value="HMA_dom"/>
</dbReference>
<comment type="caution">
    <text evidence="13">The sequence shown here is derived from an EMBL/GenBank/DDBJ whole genome shotgun (WGS) entry which is preliminary data.</text>
</comment>
<name>A0A1S1U0G9_9BURK</name>
<protein>
    <recommendedName>
        <fullName evidence="10">Periplasmic mercury ion-binding protein</fullName>
    </recommendedName>
</protein>
<evidence type="ECO:0000256" key="8">
    <source>
        <dbReference type="ARBA" id="ARBA00022914"/>
    </source>
</evidence>
<dbReference type="GO" id="GO:0042597">
    <property type="term" value="C:periplasmic space"/>
    <property type="evidence" value="ECO:0007669"/>
    <property type="project" value="UniProtKB-SubCell"/>
</dbReference>
<dbReference type="Gene3D" id="3.30.70.100">
    <property type="match status" value="1"/>
</dbReference>
<dbReference type="InterPro" id="IPR011795">
    <property type="entry name" value="MerP"/>
</dbReference>
<comment type="subunit">
    <text evidence="3">Monomer.</text>
</comment>
<keyword evidence="13" id="KW-0614">Plasmid</keyword>
<evidence type="ECO:0000256" key="9">
    <source>
        <dbReference type="ARBA" id="ARBA00045344"/>
    </source>
</evidence>
<evidence type="ECO:0000313" key="13">
    <source>
        <dbReference type="EMBL" id="OHV93686.1"/>
    </source>
</evidence>
<dbReference type="InterPro" id="IPR001802">
    <property type="entry name" value="MerP/CopZ"/>
</dbReference>
<organism evidence="13 14">
    <name type="scientific">Janthinobacterium lividum</name>
    <dbReference type="NCBI Taxonomy" id="29581"/>
    <lineage>
        <taxon>Bacteria</taxon>
        <taxon>Pseudomonadati</taxon>
        <taxon>Pseudomonadota</taxon>
        <taxon>Betaproteobacteria</taxon>
        <taxon>Burkholderiales</taxon>
        <taxon>Oxalobacteraceae</taxon>
        <taxon>Janthinobacterium</taxon>
    </lineage>
</organism>
<evidence type="ECO:0000259" key="12">
    <source>
        <dbReference type="PROSITE" id="PS50846"/>
    </source>
</evidence>
<dbReference type="GO" id="GO:0015097">
    <property type="term" value="F:mercury ion transmembrane transporter activity"/>
    <property type="evidence" value="ECO:0007669"/>
    <property type="project" value="UniProtKB-UniRule"/>
</dbReference>
<dbReference type="PRINTS" id="PR00946">
    <property type="entry name" value="HGSCAVENGER"/>
</dbReference>
<evidence type="ECO:0000256" key="10">
    <source>
        <dbReference type="RuleBase" id="RU361212"/>
    </source>
</evidence>
<reference evidence="13 14" key="1">
    <citation type="submission" date="2015-06" db="EMBL/GenBank/DDBJ databases">
        <title>Draft genome sequencing of a biphenyl-degrading bacterium, Janthinobacterium lividum MEG1.</title>
        <authorList>
            <person name="Shimodaira J."/>
            <person name="Hatta T."/>
        </authorList>
    </citation>
    <scope>NUCLEOTIDE SEQUENCE [LARGE SCALE GENOMIC DNA]</scope>
    <source>
        <strain evidence="13 14">MEG1</strain>
        <plasmid evidence="13">pMEG01</plasmid>
    </source>
</reference>
<keyword evidence="4 10" id="KW-0475">Mercuric resistance</keyword>
<dbReference type="InterPro" id="IPR036163">
    <property type="entry name" value="HMA_dom_sf"/>
</dbReference>
<keyword evidence="6 11" id="KW-0732">Signal</keyword>
<comment type="function">
    <text evidence="9 10">Involved in mercury resistance. Acts as a mercury scavenger that specifically binds to a mercuric ion in the periplasm and probably passes it to the cytoplasmic mercuric reductase MerA via the mercuric transport protein MerT.</text>
</comment>
<sequence length="91" mass="9696">MRIPTFIFSLLLAGSVFASSPKTVTLHVQNMTCPACPITVKKALEQVPGVNDVKIDFEHKTATVHLDADKANIALLTKSTTDAGFPSTVGK</sequence>
<dbReference type="RefSeq" id="WP_071080211.1">
    <property type="nucleotide sequence ID" value="NZ_LFKP01000016.1"/>
</dbReference>
<gene>
    <name evidence="10" type="primary">merP</name>
    <name evidence="13" type="ORF">AKG95_28375</name>
</gene>
<dbReference type="CDD" id="cd00371">
    <property type="entry name" value="HMA"/>
    <property type="match status" value="1"/>
</dbReference>
<dbReference type="SUPFAM" id="SSF55008">
    <property type="entry name" value="HMA, heavy metal-associated domain"/>
    <property type="match status" value="1"/>
</dbReference>
<feature type="signal peptide" evidence="11">
    <location>
        <begin position="1"/>
        <end position="18"/>
    </location>
</feature>
<comment type="subcellular location">
    <subcellularLocation>
        <location evidence="1 10">Periplasm</location>
    </subcellularLocation>
</comment>
<dbReference type="AlphaFoldDB" id="A0A1S1U0G9"/>
<dbReference type="EMBL" id="LFKP01000016">
    <property type="protein sequence ID" value="OHV93686.1"/>
    <property type="molecule type" value="Genomic_DNA"/>
</dbReference>
<evidence type="ECO:0000313" key="14">
    <source>
        <dbReference type="Proteomes" id="UP000179840"/>
    </source>
</evidence>
<evidence type="ECO:0000256" key="6">
    <source>
        <dbReference type="ARBA" id="ARBA00022729"/>
    </source>
</evidence>
<keyword evidence="8 10" id="KW-0476">Mercury</keyword>
<proteinExistence type="inferred from homology"/>
<evidence type="ECO:0000256" key="5">
    <source>
        <dbReference type="ARBA" id="ARBA00022723"/>
    </source>
</evidence>
<evidence type="ECO:0000256" key="11">
    <source>
        <dbReference type="SAM" id="SignalP"/>
    </source>
</evidence>
<geneLocation type="plasmid" evidence="13">
    <name>pMEG01</name>
</geneLocation>
<keyword evidence="5 10" id="KW-0479">Metal-binding</keyword>
<dbReference type="Proteomes" id="UP000179840">
    <property type="component" value="Unassembled WGS sequence"/>
</dbReference>
<evidence type="ECO:0000256" key="1">
    <source>
        <dbReference type="ARBA" id="ARBA00004418"/>
    </source>
</evidence>
<dbReference type="PROSITE" id="PS50846">
    <property type="entry name" value="HMA_2"/>
    <property type="match status" value="1"/>
</dbReference>
<comment type="similarity">
    <text evidence="2">Belongs to the MerP family.</text>
</comment>
<evidence type="ECO:0000256" key="2">
    <source>
        <dbReference type="ARBA" id="ARBA00005938"/>
    </source>
</evidence>
<dbReference type="NCBIfam" id="TIGR02052">
    <property type="entry name" value="MerP"/>
    <property type="match status" value="1"/>
</dbReference>
<evidence type="ECO:0000256" key="4">
    <source>
        <dbReference type="ARBA" id="ARBA00022466"/>
    </source>
</evidence>
<dbReference type="GO" id="GO:0045340">
    <property type="term" value="F:mercury ion binding"/>
    <property type="evidence" value="ECO:0007669"/>
    <property type="project" value="UniProtKB-UniRule"/>
</dbReference>
<dbReference type="PROSITE" id="PS01047">
    <property type="entry name" value="HMA_1"/>
    <property type="match status" value="1"/>
</dbReference>
<feature type="chain" id="PRO_5010200242" description="Periplasmic mercury ion-binding protein" evidence="11">
    <location>
        <begin position="19"/>
        <end position="91"/>
    </location>
</feature>
<dbReference type="Pfam" id="PF00403">
    <property type="entry name" value="HMA"/>
    <property type="match status" value="1"/>
</dbReference>